<dbReference type="AlphaFoldDB" id="A0A7V4XTC1"/>
<feature type="domain" description="Putative zinc-finger" evidence="2">
    <location>
        <begin position="4"/>
        <end position="38"/>
    </location>
</feature>
<evidence type="ECO:0000259" key="2">
    <source>
        <dbReference type="Pfam" id="PF13490"/>
    </source>
</evidence>
<keyword evidence="1" id="KW-0812">Transmembrane</keyword>
<keyword evidence="1" id="KW-1133">Transmembrane helix</keyword>
<feature type="transmembrane region" description="Helical" evidence="1">
    <location>
        <begin position="97"/>
        <end position="124"/>
    </location>
</feature>
<evidence type="ECO:0000256" key="1">
    <source>
        <dbReference type="SAM" id="Phobius"/>
    </source>
</evidence>
<dbReference type="InterPro" id="IPR041916">
    <property type="entry name" value="Anti_sigma_zinc_sf"/>
</dbReference>
<dbReference type="InterPro" id="IPR027383">
    <property type="entry name" value="Znf_put"/>
</dbReference>
<reference evidence="3" key="1">
    <citation type="journal article" date="2020" name="mSystems">
        <title>Genome- and Community-Level Interaction Insights into Carbon Utilization and Element Cycling Functions of Hydrothermarchaeota in Hydrothermal Sediment.</title>
        <authorList>
            <person name="Zhou Z."/>
            <person name="Liu Y."/>
            <person name="Xu W."/>
            <person name="Pan J."/>
            <person name="Luo Z.H."/>
            <person name="Li M."/>
        </authorList>
    </citation>
    <scope>NUCLEOTIDE SEQUENCE [LARGE SCALE GENOMIC DNA]</scope>
    <source>
        <strain evidence="3">SpSt-855</strain>
    </source>
</reference>
<accession>A0A7V4XTC1</accession>
<proteinExistence type="predicted"/>
<evidence type="ECO:0000313" key="3">
    <source>
        <dbReference type="EMBL" id="HGY94611.1"/>
    </source>
</evidence>
<dbReference type="Gene3D" id="1.10.10.1320">
    <property type="entry name" value="Anti-sigma factor, zinc-finger domain"/>
    <property type="match status" value="1"/>
</dbReference>
<protein>
    <submittedName>
        <fullName evidence="3">Anti-sigma factor</fullName>
    </submittedName>
</protein>
<dbReference type="EMBL" id="DTKL01000049">
    <property type="protein sequence ID" value="HGY94611.1"/>
    <property type="molecule type" value="Genomic_DNA"/>
</dbReference>
<dbReference type="SUPFAM" id="SSF74653">
    <property type="entry name" value="TolA/TonB C-terminal domain"/>
    <property type="match status" value="1"/>
</dbReference>
<gene>
    <name evidence="3" type="ORF">ENW50_08020</name>
</gene>
<comment type="caution">
    <text evidence="3">The sequence shown here is derived from an EMBL/GenBank/DDBJ whole genome shotgun (WGS) entry which is preliminary data.</text>
</comment>
<keyword evidence="1" id="KW-0472">Membrane</keyword>
<name>A0A7V4XTC1_9BACT</name>
<sequence length="225" mass="24014">MNSCRDTRNSFSGYLDGALSGVEMQSIAAHLSSCTACAAEFESWRAMQDALYRLGPAKAPADLALRLRIAVSRERARTPRNWLADLRVRWENSLRPLVLQASAGFVSSVLLIGTVALMVGTLAAPPAAVASNDSSEAATAPRLLYSNAEGSGAFFNPSHAVVVEAYVDGQGQVYDYRIVAGPRDPSTRAAIENMLLFSIFQPAMMYGQPVRGVALISFSGVAVRG</sequence>
<dbReference type="Pfam" id="PF13490">
    <property type="entry name" value="zf-HC2"/>
    <property type="match status" value="1"/>
</dbReference>
<organism evidence="3">
    <name type="scientific">Acidobacterium capsulatum</name>
    <dbReference type="NCBI Taxonomy" id="33075"/>
    <lineage>
        <taxon>Bacteria</taxon>
        <taxon>Pseudomonadati</taxon>
        <taxon>Acidobacteriota</taxon>
        <taxon>Terriglobia</taxon>
        <taxon>Terriglobales</taxon>
        <taxon>Acidobacteriaceae</taxon>
        <taxon>Acidobacterium</taxon>
    </lineage>
</organism>